<dbReference type="PANTHER" id="PTHR43918:SF4">
    <property type="entry name" value="CARBOXYLIC ESTER HYDROLASE"/>
    <property type="match status" value="1"/>
</dbReference>
<dbReference type="GO" id="GO:0006581">
    <property type="term" value="P:acetylcholine catabolic process"/>
    <property type="evidence" value="ECO:0007669"/>
    <property type="project" value="TreeGrafter"/>
</dbReference>
<dbReference type="GO" id="GO:0005615">
    <property type="term" value="C:extracellular space"/>
    <property type="evidence" value="ECO:0007669"/>
    <property type="project" value="TreeGrafter"/>
</dbReference>
<evidence type="ECO:0000256" key="4">
    <source>
        <dbReference type="ARBA" id="ARBA00023157"/>
    </source>
</evidence>
<keyword evidence="5" id="KW-0732">Signal</keyword>
<evidence type="ECO:0000313" key="8">
    <source>
        <dbReference type="WBParaSite" id="PTRK_0000553300.1"/>
    </source>
</evidence>
<dbReference type="GO" id="GO:0003990">
    <property type="term" value="F:acetylcholinesterase activity"/>
    <property type="evidence" value="ECO:0007669"/>
    <property type="project" value="TreeGrafter"/>
</dbReference>
<dbReference type="GO" id="GO:0019695">
    <property type="term" value="P:choline metabolic process"/>
    <property type="evidence" value="ECO:0007669"/>
    <property type="project" value="TreeGrafter"/>
</dbReference>
<dbReference type="ESTHER" id="parti-a0a0n4zd90">
    <property type="family name" value="Cholinesterase-like"/>
</dbReference>
<evidence type="ECO:0000256" key="5">
    <source>
        <dbReference type="SAM" id="SignalP"/>
    </source>
</evidence>
<feature type="domain" description="Carboxylesterase type B" evidence="6">
    <location>
        <begin position="20"/>
        <end position="513"/>
    </location>
</feature>
<accession>A0A0N4ZD90</accession>
<evidence type="ECO:0000256" key="1">
    <source>
        <dbReference type="ARBA" id="ARBA00005964"/>
    </source>
</evidence>
<feature type="chain" id="PRO_5005891532" evidence="5">
    <location>
        <begin position="22"/>
        <end position="585"/>
    </location>
</feature>
<dbReference type="InterPro" id="IPR002018">
    <property type="entry name" value="CarbesteraseB"/>
</dbReference>
<dbReference type="Gene3D" id="3.40.50.1820">
    <property type="entry name" value="alpha/beta hydrolase"/>
    <property type="match status" value="1"/>
</dbReference>
<dbReference type="AlphaFoldDB" id="A0A0N4ZD90"/>
<keyword evidence="7" id="KW-1185">Reference proteome</keyword>
<dbReference type="PANTHER" id="PTHR43918">
    <property type="entry name" value="ACETYLCHOLINESTERASE"/>
    <property type="match status" value="1"/>
</dbReference>
<protein>
    <submittedName>
        <fullName evidence="8">Acetylcholinesterase</fullName>
    </submittedName>
</protein>
<dbReference type="SUPFAM" id="SSF53474">
    <property type="entry name" value="alpha/beta-Hydrolases"/>
    <property type="match status" value="1"/>
</dbReference>
<evidence type="ECO:0000256" key="3">
    <source>
        <dbReference type="ARBA" id="ARBA00022801"/>
    </source>
</evidence>
<dbReference type="InterPro" id="IPR050654">
    <property type="entry name" value="AChE-related_enzymes"/>
</dbReference>
<dbReference type="WBParaSite" id="PTRK_0000553300.1">
    <property type="protein sequence ID" value="PTRK_0000553300.1"/>
    <property type="gene ID" value="PTRK_0000553300"/>
</dbReference>
<dbReference type="PRINTS" id="PR00878">
    <property type="entry name" value="CHOLNESTRASE"/>
</dbReference>
<dbReference type="InterPro" id="IPR000997">
    <property type="entry name" value="Cholinesterase"/>
</dbReference>
<reference evidence="8" key="1">
    <citation type="submission" date="2017-02" db="UniProtKB">
        <authorList>
            <consortium name="WormBaseParasite"/>
        </authorList>
    </citation>
    <scope>IDENTIFICATION</scope>
</reference>
<keyword evidence="4" id="KW-1015">Disulfide bond</keyword>
<dbReference type="Pfam" id="PF00135">
    <property type="entry name" value="COesterase"/>
    <property type="match status" value="1"/>
</dbReference>
<dbReference type="GO" id="GO:0005886">
    <property type="term" value="C:plasma membrane"/>
    <property type="evidence" value="ECO:0007669"/>
    <property type="project" value="TreeGrafter"/>
</dbReference>
<keyword evidence="2" id="KW-0719">Serine esterase</keyword>
<dbReference type="InterPro" id="IPR029058">
    <property type="entry name" value="AB_hydrolase_fold"/>
</dbReference>
<feature type="signal peptide" evidence="5">
    <location>
        <begin position="1"/>
        <end position="21"/>
    </location>
</feature>
<evidence type="ECO:0000256" key="2">
    <source>
        <dbReference type="ARBA" id="ARBA00022487"/>
    </source>
</evidence>
<keyword evidence="3" id="KW-0378">Hydrolase</keyword>
<evidence type="ECO:0000259" key="6">
    <source>
        <dbReference type="Pfam" id="PF00135"/>
    </source>
</evidence>
<proteinExistence type="inferred from homology"/>
<dbReference type="STRING" id="131310.A0A0N4ZD90"/>
<sequence>MWRINFLTFLLYPSYFRDCRIAQTKCGQYYGNTLTLKTGRVTEYLGIPYAQPPTDLLRFVEPQPSYCYPWDWKFYFDRPAYSCPQVSMLYNLKNDKNWGKNIEFNEDCLQLNIWLPDKPSGSVLVFFHGGLFSKGSGSMDIYNGSVLATLTNATVVTVNYRLGALGFSFFKNGTWIPGNLGLKDQQFALKWIHQNIKSFYSDPNKVTIIGEDAGGASITAHLLSSESRKYFKRAIVLSGHMANPWALRDSRQIEKYTEKLQKLLVCTRARDKNYVMKCMQRRQIKDVLKAEKKIYEEEKQRIFGAPFVLSNYDRSFFNTNISDKFNGTPIAFPKNVEFMAGNTNEEGLLYMMKKYFKNDLLKSNGAGGYYYHINKTYFNQIFREVTDKINLTQLQQEKLNKTYFSKINRRDQVLSRLAADVLFDCDLDRYSNKLIRARNKSFYAFRFQIKSPLDIYPWWAGSIHGTPIEYLFGKPFRYPGSYKRSELIYEQKFSSAFIKIFSDFAYNGSVNKNWTYPKDHEMIERNITFSIIDGYVLLNKRHTLRDECKLIYKIPLNTTKQIKNKSKTSSNKKKIFMKAEENFCS</sequence>
<organism evidence="7 8">
    <name type="scientific">Parastrongyloides trichosuri</name>
    <name type="common">Possum-specific nematode worm</name>
    <dbReference type="NCBI Taxonomy" id="131310"/>
    <lineage>
        <taxon>Eukaryota</taxon>
        <taxon>Metazoa</taxon>
        <taxon>Ecdysozoa</taxon>
        <taxon>Nematoda</taxon>
        <taxon>Chromadorea</taxon>
        <taxon>Rhabditida</taxon>
        <taxon>Tylenchina</taxon>
        <taxon>Panagrolaimomorpha</taxon>
        <taxon>Strongyloidoidea</taxon>
        <taxon>Strongyloididae</taxon>
        <taxon>Parastrongyloides</taxon>
    </lineage>
</organism>
<name>A0A0N4ZD90_PARTI</name>
<dbReference type="Proteomes" id="UP000038045">
    <property type="component" value="Unplaced"/>
</dbReference>
<evidence type="ECO:0000313" key="7">
    <source>
        <dbReference type="Proteomes" id="UP000038045"/>
    </source>
</evidence>
<comment type="similarity">
    <text evidence="1">Belongs to the type-B carboxylesterase/lipase family.</text>
</comment>